<feature type="region of interest" description="Disordered" evidence="1">
    <location>
        <begin position="85"/>
        <end position="110"/>
    </location>
</feature>
<dbReference type="HOGENOM" id="CLU_1886003_0_0_1"/>
<feature type="chain" id="PRO_5002173143" description="REJ domain-containing protein" evidence="2">
    <location>
        <begin position="23"/>
        <end position="135"/>
    </location>
</feature>
<evidence type="ECO:0000313" key="4">
    <source>
        <dbReference type="Proteomes" id="UP000053424"/>
    </source>
</evidence>
<dbReference type="Proteomes" id="UP000053424">
    <property type="component" value="Unassembled WGS sequence"/>
</dbReference>
<evidence type="ECO:0000313" key="3">
    <source>
        <dbReference type="EMBL" id="KIM41996.1"/>
    </source>
</evidence>
<name>A0A0C3CED5_HEBCY</name>
<keyword evidence="2" id="KW-0732">Signal</keyword>
<feature type="region of interest" description="Disordered" evidence="1">
    <location>
        <begin position="27"/>
        <end position="70"/>
    </location>
</feature>
<dbReference type="EMBL" id="KN831779">
    <property type="protein sequence ID" value="KIM41996.1"/>
    <property type="molecule type" value="Genomic_DNA"/>
</dbReference>
<proteinExistence type="predicted"/>
<evidence type="ECO:0000256" key="1">
    <source>
        <dbReference type="SAM" id="MobiDB-lite"/>
    </source>
</evidence>
<gene>
    <name evidence="3" type="ORF">M413DRAFT_445189</name>
</gene>
<sequence>MKFTSFSYMTAVFLTLALTAVAQDTTTSDDSTFSIDPISSTDDFPLPSSTDTDVPTDVPTDISSTPVSSITPSITTSRILTSITPTTRPISSSTTPNAPSSTVSATKNGALPTMNSQADKMMVGMFAGLVAAVVL</sequence>
<reference evidence="3 4" key="1">
    <citation type="submission" date="2014-04" db="EMBL/GenBank/DDBJ databases">
        <authorList>
            <consortium name="DOE Joint Genome Institute"/>
            <person name="Kuo A."/>
            <person name="Gay G."/>
            <person name="Dore J."/>
            <person name="Kohler A."/>
            <person name="Nagy L.G."/>
            <person name="Floudas D."/>
            <person name="Copeland A."/>
            <person name="Barry K.W."/>
            <person name="Cichocki N."/>
            <person name="Veneault-Fourrey C."/>
            <person name="LaButti K."/>
            <person name="Lindquist E.A."/>
            <person name="Lipzen A."/>
            <person name="Lundell T."/>
            <person name="Morin E."/>
            <person name="Murat C."/>
            <person name="Sun H."/>
            <person name="Tunlid A."/>
            <person name="Henrissat B."/>
            <person name="Grigoriev I.V."/>
            <person name="Hibbett D.S."/>
            <person name="Martin F."/>
            <person name="Nordberg H.P."/>
            <person name="Cantor M.N."/>
            <person name="Hua S.X."/>
        </authorList>
    </citation>
    <scope>NUCLEOTIDE SEQUENCE [LARGE SCALE GENOMIC DNA]</scope>
    <source>
        <strain evidence="4">h7</strain>
    </source>
</reference>
<protein>
    <recommendedName>
        <fullName evidence="5">REJ domain-containing protein</fullName>
    </recommendedName>
</protein>
<accession>A0A0C3CED5</accession>
<reference evidence="4" key="2">
    <citation type="submission" date="2015-01" db="EMBL/GenBank/DDBJ databases">
        <title>Evolutionary Origins and Diversification of the Mycorrhizal Mutualists.</title>
        <authorList>
            <consortium name="DOE Joint Genome Institute"/>
            <consortium name="Mycorrhizal Genomics Consortium"/>
            <person name="Kohler A."/>
            <person name="Kuo A."/>
            <person name="Nagy L.G."/>
            <person name="Floudas D."/>
            <person name="Copeland A."/>
            <person name="Barry K.W."/>
            <person name="Cichocki N."/>
            <person name="Veneault-Fourrey C."/>
            <person name="LaButti K."/>
            <person name="Lindquist E.A."/>
            <person name="Lipzen A."/>
            <person name="Lundell T."/>
            <person name="Morin E."/>
            <person name="Murat C."/>
            <person name="Riley R."/>
            <person name="Ohm R."/>
            <person name="Sun H."/>
            <person name="Tunlid A."/>
            <person name="Henrissat B."/>
            <person name="Grigoriev I.V."/>
            <person name="Hibbett D.S."/>
            <person name="Martin F."/>
        </authorList>
    </citation>
    <scope>NUCLEOTIDE SEQUENCE [LARGE SCALE GENOMIC DNA]</scope>
    <source>
        <strain evidence="4">h7</strain>
    </source>
</reference>
<feature type="signal peptide" evidence="2">
    <location>
        <begin position="1"/>
        <end position="22"/>
    </location>
</feature>
<evidence type="ECO:0000256" key="2">
    <source>
        <dbReference type="SAM" id="SignalP"/>
    </source>
</evidence>
<organism evidence="3 4">
    <name type="scientific">Hebeloma cylindrosporum</name>
    <dbReference type="NCBI Taxonomy" id="76867"/>
    <lineage>
        <taxon>Eukaryota</taxon>
        <taxon>Fungi</taxon>
        <taxon>Dikarya</taxon>
        <taxon>Basidiomycota</taxon>
        <taxon>Agaricomycotina</taxon>
        <taxon>Agaricomycetes</taxon>
        <taxon>Agaricomycetidae</taxon>
        <taxon>Agaricales</taxon>
        <taxon>Agaricineae</taxon>
        <taxon>Hymenogastraceae</taxon>
        <taxon>Hebeloma</taxon>
    </lineage>
</organism>
<keyword evidence="4" id="KW-1185">Reference proteome</keyword>
<dbReference type="AlphaFoldDB" id="A0A0C3CED5"/>
<feature type="compositionally biased region" description="Low complexity" evidence="1">
    <location>
        <begin position="85"/>
        <end position="106"/>
    </location>
</feature>
<evidence type="ECO:0008006" key="5">
    <source>
        <dbReference type="Google" id="ProtNLM"/>
    </source>
</evidence>